<accession>A0ABQ3YR46</accession>
<organism evidence="1 2">
    <name type="scientific">Paractinoplanes durhamensis</name>
    <dbReference type="NCBI Taxonomy" id="113563"/>
    <lineage>
        <taxon>Bacteria</taxon>
        <taxon>Bacillati</taxon>
        <taxon>Actinomycetota</taxon>
        <taxon>Actinomycetes</taxon>
        <taxon>Micromonosporales</taxon>
        <taxon>Micromonosporaceae</taxon>
        <taxon>Paractinoplanes</taxon>
    </lineage>
</organism>
<dbReference type="RefSeq" id="WP_203725635.1">
    <property type="nucleotide sequence ID" value="NZ_BAAATX010000015.1"/>
</dbReference>
<proteinExistence type="predicted"/>
<reference evidence="1 2" key="1">
    <citation type="submission" date="2021-01" db="EMBL/GenBank/DDBJ databases">
        <title>Whole genome shotgun sequence of Actinoplanes durhamensis NBRC 14914.</title>
        <authorList>
            <person name="Komaki H."/>
            <person name="Tamura T."/>
        </authorList>
    </citation>
    <scope>NUCLEOTIDE SEQUENCE [LARGE SCALE GENOMIC DNA]</scope>
    <source>
        <strain evidence="1 2">NBRC 14914</strain>
    </source>
</reference>
<comment type="caution">
    <text evidence="1">The sequence shown here is derived from an EMBL/GenBank/DDBJ whole genome shotgun (WGS) entry which is preliminary data.</text>
</comment>
<sequence>MSNINYGMQVGGNARIEAGNLAAGYGAQANQYGAGAADVAGQLDEVLRLIEAHRAALDEPDLARAEVEMAKTELAAKQPKADRVLAALKRAGEHVGAVGVLAAALKTAAVAVAALL</sequence>
<dbReference type="EMBL" id="BOML01000012">
    <property type="protein sequence ID" value="GID99994.1"/>
    <property type="molecule type" value="Genomic_DNA"/>
</dbReference>
<dbReference type="Proteomes" id="UP000637628">
    <property type="component" value="Unassembled WGS sequence"/>
</dbReference>
<evidence type="ECO:0000313" key="1">
    <source>
        <dbReference type="EMBL" id="GID99994.1"/>
    </source>
</evidence>
<gene>
    <name evidence="1" type="ORF">Adu01nite_13450</name>
</gene>
<name>A0ABQ3YR46_9ACTN</name>
<protein>
    <submittedName>
        <fullName evidence="1">Uncharacterized protein</fullName>
    </submittedName>
</protein>
<keyword evidence="2" id="KW-1185">Reference proteome</keyword>
<evidence type="ECO:0000313" key="2">
    <source>
        <dbReference type="Proteomes" id="UP000637628"/>
    </source>
</evidence>